<evidence type="ECO:0000256" key="10">
    <source>
        <dbReference type="ARBA" id="ARBA00023049"/>
    </source>
</evidence>
<reference evidence="15 16" key="1">
    <citation type="submission" date="2023-07" db="EMBL/GenBank/DDBJ databases">
        <title>Sequencing the genomes of 1000 actinobacteria strains.</title>
        <authorList>
            <person name="Klenk H.-P."/>
        </authorList>
    </citation>
    <scope>NUCLEOTIDE SEQUENCE [LARGE SCALE GENOMIC DNA]</scope>
    <source>
        <strain evidence="15 16">DSM 20167</strain>
    </source>
</reference>
<dbReference type="InterPro" id="IPR001930">
    <property type="entry name" value="Peptidase_M1"/>
</dbReference>
<keyword evidence="6" id="KW-0645">Protease</keyword>
<protein>
    <recommendedName>
        <fullName evidence="5">Aminopeptidase N</fullName>
        <ecNumber evidence="4">3.4.11.2</ecNumber>
    </recommendedName>
    <alternativeName>
        <fullName evidence="11">Alanine aminopeptidase</fullName>
    </alternativeName>
    <alternativeName>
        <fullName evidence="12">Lysyl aminopeptidase</fullName>
    </alternativeName>
</protein>
<dbReference type="InterPro" id="IPR014782">
    <property type="entry name" value="Peptidase_M1_dom"/>
</dbReference>
<dbReference type="SUPFAM" id="SSF63737">
    <property type="entry name" value="Leukotriene A4 hydrolase N-terminal domain"/>
    <property type="match status" value="1"/>
</dbReference>
<evidence type="ECO:0000256" key="9">
    <source>
        <dbReference type="ARBA" id="ARBA00022833"/>
    </source>
</evidence>
<evidence type="ECO:0000256" key="8">
    <source>
        <dbReference type="ARBA" id="ARBA00022801"/>
    </source>
</evidence>
<dbReference type="RefSeq" id="WP_310288365.1">
    <property type="nucleotide sequence ID" value="NZ_BAAAWO010000001.1"/>
</dbReference>
<dbReference type="EC" id="3.4.11.2" evidence="4"/>
<evidence type="ECO:0000259" key="14">
    <source>
        <dbReference type="Pfam" id="PF17900"/>
    </source>
</evidence>
<dbReference type="Gene3D" id="2.60.40.1730">
    <property type="entry name" value="tricorn interacting facor f3 domain"/>
    <property type="match status" value="1"/>
</dbReference>
<dbReference type="Pfam" id="PF01433">
    <property type="entry name" value="Peptidase_M1"/>
    <property type="match status" value="1"/>
</dbReference>
<evidence type="ECO:0000256" key="4">
    <source>
        <dbReference type="ARBA" id="ARBA00012564"/>
    </source>
</evidence>
<feature type="domain" description="Aminopeptidase N-like N-terminal" evidence="14">
    <location>
        <begin position="34"/>
        <end position="205"/>
    </location>
</feature>
<dbReference type="EMBL" id="JAVDYI010000001">
    <property type="protein sequence ID" value="MDR7357128.1"/>
    <property type="molecule type" value="Genomic_DNA"/>
</dbReference>
<keyword evidence="15" id="KW-0031">Aminopeptidase</keyword>
<accession>A0ABU2BEQ6</accession>
<keyword evidence="7" id="KW-0479">Metal-binding</keyword>
<keyword evidence="10" id="KW-0482">Metalloprotease</keyword>
<comment type="caution">
    <text evidence="15">The sequence shown here is derived from an EMBL/GenBank/DDBJ whole genome shotgun (WGS) entry which is preliminary data.</text>
</comment>
<keyword evidence="8" id="KW-0378">Hydrolase</keyword>
<evidence type="ECO:0000256" key="5">
    <source>
        <dbReference type="ARBA" id="ARBA00015611"/>
    </source>
</evidence>
<evidence type="ECO:0000313" key="16">
    <source>
        <dbReference type="Proteomes" id="UP001183817"/>
    </source>
</evidence>
<evidence type="ECO:0000256" key="2">
    <source>
        <dbReference type="ARBA" id="ARBA00001947"/>
    </source>
</evidence>
<evidence type="ECO:0000256" key="7">
    <source>
        <dbReference type="ARBA" id="ARBA00022723"/>
    </source>
</evidence>
<evidence type="ECO:0000256" key="6">
    <source>
        <dbReference type="ARBA" id="ARBA00022670"/>
    </source>
</evidence>
<comment type="catalytic activity">
    <reaction evidence="1">
        <text>Release of an N-terminal amino acid, Xaa-|-Yaa- from a peptide, amide or arylamide. Xaa is preferably Ala, but may be most amino acids including Pro (slow action). When a terminal hydrophobic residue is followed by a prolyl residue, the two may be released as an intact Xaa-Pro dipeptide.</text>
        <dbReference type="EC" id="3.4.11.2"/>
    </reaction>
</comment>
<dbReference type="PRINTS" id="PR00756">
    <property type="entry name" value="ALADIPTASE"/>
</dbReference>
<dbReference type="InterPro" id="IPR027268">
    <property type="entry name" value="Peptidase_M4/M1_CTD_sf"/>
</dbReference>
<evidence type="ECO:0000313" key="15">
    <source>
        <dbReference type="EMBL" id="MDR7357128.1"/>
    </source>
</evidence>
<evidence type="ECO:0000256" key="3">
    <source>
        <dbReference type="ARBA" id="ARBA00010136"/>
    </source>
</evidence>
<dbReference type="Pfam" id="PF17900">
    <property type="entry name" value="Peptidase_M1_N"/>
    <property type="match status" value="1"/>
</dbReference>
<keyword evidence="16" id="KW-1185">Reference proteome</keyword>
<evidence type="ECO:0000256" key="1">
    <source>
        <dbReference type="ARBA" id="ARBA00000098"/>
    </source>
</evidence>
<dbReference type="InterPro" id="IPR050344">
    <property type="entry name" value="Peptidase_M1_aminopeptidases"/>
</dbReference>
<comment type="similarity">
    <text evidence="3">Belongs to the peptidase M1 family.</text>
</comment>
<name>A0ABU2BEQ6_9MICC</name>
<dbReference type="Proteomes" id="UP001183817">
    <property type="component" value="Unassembled WGS sequence"/>
</dbReference>
<dbReference type="Gene3D" id="1.10.390.10">
    <property type="entry name" value="Neutral Protease Domain 2"/>
    <property type="match status" value="1"/>
</dbReference>
<proteinExistence type="inferred from homology"/>
<evidence type="ECO:0000256" key="12">
    <source>
        <dbReference type="ARBA" id="ARBA00031533"/>
    </source>
</evidence>
<dbReference type="InterPro" id="IPR042097">
    <property type="entry name" value="Aminopeptidase_N-like_N_sf"/>
</dbReference>
<keyword evidence="9" id="KW-0862">Zinc</keyword>
<dbReference type="InterPro" id="IPR045357">
    <property type="entry name" value="Aminopeptidase_N-like_N"/>
</dbReference>
<gene>
    <name evidence="15" type="ORF">J2S64_000819</name>
</gene>
<evidence type="ECO:0000256" key="11">
    <source>
        <dbReference type="ARBA" id="ARBA00029811"/>
    </source>
</evidence>
<evidence type="ECO:0000259" key="13">
    <source>
        <dbReference type="Pfam" id="PF01433"/>
    </source>
</evidence>
<sequence length="469" mass="51681">MSHTQQTDTTTATEASFIPDAYVPRSGSADYRVTHYDLDLDCKLGGNRLDGRATITAVALVELHRISLDLSGLRASRCQVNGAKVARSTQKAGKLELHLVTPVPAGEQFTVEIRYGGVPNVRDGIWGEVGWEELTDGVLVAGQPNGAPTWFPCNDHPSQKASYRISVNTDAGYRPVCNGKLVDRQRRSSRERWTYEVHEPMATYLATMQIGRYELRSLAGTEAGAAPLGGRHAGAPVPVPQLVASNTSQLRRVSSALADQPRMMETFIEAFGPYPFEDYTVVVTEDDLEIPLEAHGISILGNNHLLPGWEQQRLIAHELSHQWFGNSLTVGSWEDIWLHEGFACYAEWIWSEASGGPSADSRARDAWAMIESLEQDITIGAPGPKDMFDDRVYKRGALTLHALRLASGDRAFFAMLRAWTGARRHGTVTYRLFRDHVDAHLPTALSAEAFLKPWLFEKALPALPAPAAN</sequence>
<dbReference type="GO" id="GO:0004177">
    <property type="term" value="F:aminopeptidase activity"/>
    <property type="evidence" value="ECO:0007669"/>
    <property type="project" value="UniProtKB-KW"/>
</dbReference>
<organism evidence="15 16">
    <name type="scientific">Paeniglutamicibacter sulfureus</name>
    <dbReference type="NCBI Taxonomy" id="43666"/>
    <lineage>
        <taxon>Bacteria</taxon>
        <taxon>Bacillati</taxon>
        <taxon>Actinomycetota</taxon>
        <taxon>Actinomycetes</taxon>
        <taxon>Micrococcales</taxon>
        <taxon>Micrococcaceae</taxon>
        <taxon>Paeniglutamicibacter</taxon>
    </lineage>
</organism>
<dbReference type="SUPFAM" id="SSF55486">
    <property type="entry name" value="Metalloproteases ('zincins'), catalytic domain"/>
    <property type="match status" value="1"/>
</dbReference>
<feature type="domain" description="Peptidase M1 membrane alanine aminopeptidase" evidence="13">
    <location>
        <begin position="259"/>
        <end position="439"/>
    </location>
</feature>
<dbReference type="PANTHER" id="PTHR11533">
    <property type="entry name" value="PROTEASE M1 ZINC METALLOPROTEASE"/>
    <property type="match status" value="1"/>
</dbReference>
<comment type="cofactor">
    <cofactor evidence="2">
        <name>Zn(2+)</name>
        <dbReference type="ChEBI" id="CHEBI:29105"/>
    </cofactor>
</comment>
<dbReference type="CDD" id="cd09603">
    <property type="entry name" value="M1_APN_like"/>
    <property type="match status" value="1"/>
</dbReference>